<accession>T0RDN5</accession>
<feature type="compositionally biased region" description="Pro residues" evidence="1">
    <location>
        <begin position="43"/>
        <end position="58"/>
    </location>
</feature>
<evidence type="ECO:0000313" key="3">
    <source>
        <dbReference type="Proteomes" id="UP000030762"/>
    </source>
</evidence>
<dbReference type="InParanoid" id="T0RDN5"/>
<sequence>MTKDRLATPDALEDFVLSGWSNDDETLGLASTWPQRQRHKPKPAPPPVRTDDAPPSPPRISSLVDAGRLHMYKLAVPRIYSNANAGARNPSGWSPADGDWTTYIAKVDFGADTIPDEVVPSTDPLQPSCLSKNAAPIKPVKSSKKTLQELHPGLNRVWPYS</sequence>
<protein>
    <submittedName>
        <fullName evidence="2">Uncharacterized protein</fullName>
    </submittedName>
</protein>
<reference evidence="2 3" key="1">
    <citation type="submission" date="2012-04" db="EMBL/GenBank/DDBJ databases">
        <title>The Genome Sequence of Saprolegnia declina VS20.</title>
        <authorList>
            <consortium name="The Broad Institute Genome Sequencing Platform"/>
            <person name="Russ C."/>
            <person name="Nusbaum C."/>
            <person name="Tyler B."/>
            <person name="van West P."/>
            <person name="Dieguez-Uribeondo J."/>
            <person name="de Bruijn I."/>
            <person name="Tripathy S."/>
            <person name="Jiang R."/>
            <person name="Young S.K."/>
            <person name="Zeng Q."/>
            <person name="Gargeya S."/>
            <person name="Fitzgerald M."/>
            <person name="Haas B."/>
            <person name="Abouelleil A."/>
            <person name="Alvarado L."/>
            <person name="Arachchi H.M."/>
            <person name="Berlin A."/>
            <person name="Chapman S.B."/>
            <person name="Goldberg J."/>
            <person name="Griggs A."/>
            <person name="Gujja S."/>
            <person name="Hansen M."/>
            <person name="Howarth C."/>
            <person name="Imamovic A."/>
            <person name="Larimer J."/>
            <person name="McCowen C."/>
            <person name="Montmayeur A."/>
            <person name="Murphy C."/>
            <person name="Neiman D."/>
            <person name="Pearson M."/>
            <person name="Priest M."/>
            <person name="Roberts A."/>
            <person name="Saif S."/>
            <person name="Shea T."/>
            <person name="Sisk P."/>
            <person name="Sykes S."/>
            <person name="Wortman J."/>
            <person name="Nusbaum C."/>
            <person name="Birren B."/>
        </authorList>
    </citation>
    <scope>NUCLEOTIDE SEQUENCE [LARGE SCALE GENOMIC DNA]</scope>
    <source>
        <strain evidence="2 3">VS20</strain>
    </source>
</reference>
<dbReference type="VEuPathDB" id="FungiDB:SDRG_11955"/>
<dbReference type="OMA" id="STWPQRQ"/>
<name>T0RDN5_SAPDV</name>
<evidence type="ECO:0000313" key="2">
    <source>
        <dbReference type="EMBL" id="EQC30378.1"/>
    </source>
</evidence>
<keyword evidence="3" id="KW-1185">Reference proteome</keyword>
<dbReference type="GeneID" id="19952682"/>
<dbReference type="RefSeq" id="XP_008616231.1">
    <property type="nucleotide sequence ID" value="XM_008618009.1"/>
</dbReference>
<dbReference type="Proteomes" id="UP000030762">
    <property type="component" value="Unassembled WGS sequence"/>
</dbReference>
<dbReference type="AlphaFoldDB" id="T0RDN5"/>
<feature type="region of interest" description="Disordered" evidence="1">
    <location>
        <begin position="21"/>
        <end position="59"/>
    </location>
</feature>
<proteinExistence type="predicted"/>
<evidence type="ECO:0000256" key="1">
    <source>
        <dbReference type="SAM" id="MobiDB-lite"/>
    </source>
</evidence>
<dbReference type="EMBL" id="JH767176">
    <property type="protein sequence ID" value="EQC30378.1"/>
    <property type="molecule type" value="Genomic_DNA"/>
</dbReference>
<gene>
    <name evidence="2" type="ORF">SDRG_11955</name>
</gene>
<dbReference type="OrthoDB" id="72368at2759"/>
<organism evidence="2 3">
    <name type="scientific">Saprolegnia diclina (strain VS20)</name>
    <dbReference type="NCBI Taxonomy" id="1156394"/>
    <lineage>
        <taxon>Eukaryota</taxon>
        <taxon>Sar</taxon>
        <taxon>Stramenopiles</taxon>
        <taxon>Oomycota</taxon>
        <taxon>Saprolegniomycetes</taxon>
        <taxon>Saprolegniales</taxon>
        <taxon>Saprolegniaceae</taxon>
        <taxon>Saprolegnia</taxon>
    </lineage>
</organism>